<keyword evidence="2" id="KW-1185">Reference proteome</keyword>
<gene>
    <name evidence="1" type="ORF">BJX66DRAFT_341164</name>
</gene>
<sequence length="364" mass="42469">MATDPGSLCILDWSDPETERLFDKAINSPSEITQEEKHKIGEWIPSRDEMEARTQQYLNQSVDELFHHAATDRESLTFPQFLMIAQGFHLIDGLTGVGRSIAKSKRSREQPELQAKWDRALEAVLSEIELRAVLNSRNGSLYYRLQHEYIEPRERARKEAMSRPAPWIQKILDQEGGEKSWGYVIYCQALDDSPEWQQFRRRFAEIIDVVPVSGVGTEQIHHTKVADFVRFEGPEGDFDRVRENFRALREQEGLKAGVLSNVVFYIDFDCRTSCDDHLRYHYSWLWAIDPDWPLGGAADEDGYDGKAPVNWAIAYDKFYKFMSMDTFSLKDIWKDYKELSQSEERIPAFGYTYMDRPKRVWPDN</sequence>
<dbReference type="EMBL" id="JBFTWV010000095">
    <property type="protein sequence ID" value="KAL2787524.1"/>
    <property type="molecule type" value="Genomic_DNA"/>
</dbReference>
<evidence type="ECO:0000313" key="1">
    <source>
        <dbReference type="EMBL" id="KAL2787524.1"/>
    </source>
</evidence>
<dbReference type="Proteomes" id="UP001610563">
    <property type="component" value="Unassembled WGS sequence"/>
</dbReference>
<name>A0ABR4FW79_9EURO</name>
<proteinExistence type="predicted"/>
<accession>A0ABR4FW79</accession>
<reference evidence="1 2" key="1">
    <citation type="submission" date="2024-07" db="EMBL/GenBank/DDBJ databases">
        <title>Section-level genome sequencing and comparative genomics of Aspergillus sections Usti and Cavernicolus.</title>
        <authorList>
            <consortium name="Lawrence Berkeley National Laboratory"/>
            <person name="Nybo J.L."/>
            <person name="Vesth T.C."/>
            <person name="Theobald S."/>
            <person name="Frisvad J.C."/>
            <person name="Larsen T.O."/>
            <person name="Kjaerboelling I."/>
            <person name="Rothschild-Mancinelli K."/>
            <person name="Lyhne E.K."/>
            <person name="Kogle M.E."/>
            <person name="Barry K."/>
            <person name="Clum A."/>
            <person name="Na H."/>
            <person name="Ledsgaard L."/>
            <person name="Lin J."/>
            <person name="Lipzen A."/>
            <person name="Kuo A."/>
            <person name="Riley R."/>
            <person name="Mondo S."/>
            <person name="Labutti K."/>
            <person name="Haridas S."/>
            <person name="Pangalinan J."/>
            <person name="Salamov A.A."/>
            <person name="Simmons B.A."/>
            <person name="Magnuson J.K."/>
            <person name="Chen J."/>
            <person name="Drula E."/>
            <person name="Henrissat B."/>
            <person name="Wiebenga A."/>
            <person name="Lubbers R.J."/>
            <person name="Gomes A.C."/>
            <person name="Makela M.R."/>
            <person name="Stajich J."/>
            <person name="Grigoriev I.V."/>
            <person name="Mortensen U.H."/>
            <person name="De Vries R.P."/>
            <person name="Baker S.E."/>
            <person name="Andersen M.R."/>
        </authorList>
    </citation>
    <scope>NUCLEOTIDE SEQUENCE [LARGE SCALE GENOMIC DNA]</scope>
    <source>
        <strain evidence="1 2">CBS 209.92</strain>
    </source>
</reference>
<comment type="caution">
    <text evidence="1">The sequence shown here is derived from an EMBL/GenBank/DDBJ whole genome shotgun (WGS) entry which is preliminary data.</text>
</comment>
<organism evidence="1 2">
    <name type="scientific">Aspergillus keveii</name>
    <dbReference type="NCBI Taxonomy" id="714993"/>
    <lineage>
        <taxon>Eukaryota</taxon>
        <taxon>Fungi</taxon>
        <taxon>Dikarya</taxon>
        <taxon>Ascomycota</taxon>
        <taxon>Pezizomycotina</taxon>
        <taxon>Eurotiomycetes</taxon>
        <taxon>Eurotiomycetidae</taxon>
        <taxon>Eurotiales</taxon>
        <taxon>Aspergillaceae</taxon>
        <taxon>Aspergillus</taxon>
        <taxon>Aspergillus subgen. Nidulantes</taxon>
    </lineage>
</organism>
<protein>
    <submittedName>
        <fullName evidence="1">Uncharacterized protein</fullName>
    </submittedName>
</protein>
<evidence type="ECO:0000313" key="2">
    <source>
        <dbReference type="Proteomes" id="UP001610563"/>
    </source>
</evidence>